<accession>A0A1M5CG62</accession>
<dbReference type="Proteomes" id="UP000184480">
    <property type="component" value="Unassembled WGS sequence"/>
</dbReference>
<dbReference type="EMBL" id="FQUC01000007">
    <property type="protein sequence ID" value="SHF53718.1"/>
    <property type="molecule type" value="Genomic_DNA"/>
</dbReference>
<reference evidence="3" key="1">
    <citation type="submission" date="2016-11" db="EMBL/GenBank/DDBJ databases">
        <authorList>
            <person name="Varghese N."/>
            <person name="Submissions S."/>
        </authorList>
    </citation>
    <scope>NUCLEOTIDE SEQUENCE [LARGE SCALE GENOMIC DNA]</scope>
    <source>
        <strain evidence="3">DSM 27370</strain>
    </source>
</reference>
<proteinExistence type="predicted"/>
<dbReference type="STRING" id="1346286.SAMN05444362_107159"/>
<evidence type="ECO:0008006" key="4">
    <source>
        <dbReference type="Google" id="ProtNLM"/>
    </source>
</evidence>
<evidence type="ECO:0000256" key="1">
    <source>
        <dbReference type="SAM" id="SignalP"/>
    </source>
</evidence>
<gene>
    <name evidence="2" type="ORF">SAMN05444362_107159</name>
</gene>
<evidence type="ECO:0000313" key="2">
    <source>
        <dbReference type="EMBL" id="SHF53718.1"/>
    </source>
</evidence>
<keyword evidence="3" id="KW-1185">Reference proteome</keyword>
<feature type="signal peptide" evidence="1">
    <location>
        <begin position="1"/>
        <end position="19"/>
    </location>
</feature>
<dbReference type="AlphaFoldDB" id="A0A1M5CG62"/>
<keyword evidence="1" id="KW-0732">Signal</keyword>
<name>A0A1M5CG62_9BACT</name>
<dbReference type="RefSeq" id="WP_139262048.1">
    <property type="nucleotide sequence ID" value="NZ_BBXL01000049.1"/>
</dbReference>
<organism evidence="2 3">
    <name type="scientific">Dysgonomonas macrotermitis</name>
    <dbReference type="NCBI Taxonomy" id="1346286"/>
    <lineage>
        <taxon>Bacteria</taxon>
        <taxon>Pseudomonadati</taxon>
        <taxon>Bacteroidota</taxon>
        <taxon>Bacteroidia</taxon>
        <taxon>Bacteroidales</taxon>
        <taxon>Dysgonomonadaceae</taxon>
        <taxon>Dysgonomonas</taxon>
    </lineage>
</organism>
<dbReference type="OrthoDB" id="1240046at2"/>
<protein>
    <recommendedName>
        <fullName evidence="4">C1q domain-containing protein</fullName>
    </recommendedName>
</protein>
<sequence>MKKKILLLMGVFTIGICYAQVGINTQNPQAALDIHSIGSSASTKSLSIKNNTGTEIFSLRDDGRIITSGVASPSVLLDLRDGIDNAIVAVGESSQTGSTAQSGALKYDTSARSLYLSDGITWNALASDYIKAFVVADIGSASQTFANNTTNSIVNWTTISDLTGCFNSSTGVFTAKRASLYSVSLNITLDDGAINAQTYLQSSLIASGGQQIKCLTTFNSGGSIPAGVQCSGNFNLALNEIVTTSLWHNLGVSKNIKIGYSNLTIVEL</sequence>
<evidence type="ECO:0000313" key="3">
    <source>
        <dbReference type="Proteomes" id="UP000184480"/>
    </source>
</evidence>
<feature type="chain" id="PRO_5012364026" description="C1q domain-containing protein" evidence="1">
    <location>
        <begin position="20"/>
        <end position="268"/>
    </location>
</feature>
<dbReference type="SUPFAM" id="SSF49842">
    <property type="entry name" value="TNF-like"/>
    <property type="match status" value="1"/>
</dbReference>
<dbReference type="Gene3D" id="2.60.120.40">
    <property type="match status" value="1"/>
</dbReference>
<dbReference type="InterPro" id="IPR008983">
    <property type="entry name" value="Tumour_necrosis_fac-like_dom"/>
</dbReference>